<proteinExistence type="predicted"/>
<dbReference type="PANTHER" id="PTHR15615:SF117">
    <property type="entry name" value="PHO85 CYCLIN PHO80"/>
    <property type="match status" value="1"/>
</dbReference>
<evidence type="ECO:0000256" key="1">
    <source>
        <dbReference type="SAM" id="MobiDB-lite"/>
    </source>
</evidence>
<gene>
    <name evidence="2" type="ORF">IE81DRAFT_199941</name>
</gene>
<feature type="compositionally biased region" description="Low complexity" evidence="1">
    <location>
        <begin position="175"/>
        <end position="186"/>
    </location>
</feature>
<dbReference type="Gene3D" id="1.10.472.10">
    <property type="entry name" value="Cyclin-like"/>
    <property type="match status" value="1"/>
</dbReference>
<feature type="compositionally biased region" description="Polar residues" evidence="1">
    <location>
        <begin position="430"/>
        <end position="446"/>
    </location>
</feature>
<dbReference type="InterPro" id="IPR036915">
    <property type="entry name" value="Cyclin-like_sf"/>
</dbReference>
<feature type="compositionally biased region" description="Low complexity" evidence="1">
    <location>
        <begin position="99"/>
        <end position="148"/>
    </location>
</feature>
<dbReference type="GO" id="GO:0019901">
    <property type="term" value="F:protein kinase binding"/>
    <property type="evidence" value="ECO:0007669"/>
    <property type="project" value="InterPro"/>
</dbReference>
<dbReference type="SUPFAM" id="SSF47954">
    <property type="entry name" value="Cyclin-like"/>
    <property type="match status" value="1"/>
</dbReference>
<evidence type="ECO:0000313" key="3">
    <source>
        <dbReference type="Proteomes" id="UP000245783"/>
    </source>
</evidence>
<dbReference type="GeneID" id="37032742"/>
<dbReference type="GO" id="GO:0016538">
    <property type="term" value="F:cyclin-dependent protein serine/threonine kinase regulator activity"/>
    <property type="evidence" value="ECO:0007669"/>
    <property type="project" value="TreeGrafter"/>
</dbReference>
<dbReference type="GO" id="GO:0005634">
    <property type="term" value="C:nucleus"/>
    <property type="evidence" value="ECO:0007669"/>
    <property type="project" value="TreeGrafter"/>
</dbReference>
<dbReference type="Pfam" id="PF08613">
    <property type="entry name" value="Cyclin"/>
    <property type="match status" value="1"/>
</dbReference>
<evidence type="ECO:0000313" key="2">
    <source>
        <dbReference type="EMBL" id="PWN40927.1"/>
    </source>
</evidence>
<dbReference type="EMBL" id="KZ819403">
    <property type="protein sequence ID" value="PWN40927.1"/>
    <property type="molecule type" value="Genomic_DNA"/>
</dbReference>
<dbReference type="AlphaFoldDB" id="A0A316VTL1"/>
<dbReference type="GO" id="GO:0000307">
    <property type="term" value="C:cyclin-dependent protein kinase holoenzyme complex"/>
    <property type="evidence" value="ECO:0007669"/>
    <property type="project" value="TreeGrafter"/>
</dbReference>
<dbReference type="InParanoid" id="A0A316VTL1"/>
<feature type="region of interest" description="Disordered" evidence="1">
    <location>
        <begin position="70"/>
        <end position="198"/>
    </location>
</feature>
<sequence length="452" mass="47094">MALASNTSSPSRSTSSTSPSKRASPSDVIFANNHAQDVSPSIGTVLGGLAGSSGMRRSITEELGLIADARKDRSRSASASRSREQSIAPASAVAGARMGSDGLSARSGGAASGSAPGSGSITSAPASGSASGSLGASSNMGSGSVSNGGERRSATALGSTTTHRTTPPSEKAKQASIASTSSLAATGEPSTRVLPGSFEDAQPDDVIVLVADMLTRLTTHNDQLPLHPSALTRFHSRATPAISIESYLHRIARYTSLDKSCALILLVYIDRVCERMEGFTVCSLTVHRFVCAAVVCASKALCDAFSTNGHYARVGGISLIELNMLEKELLNIIDWRLTCSGVLLQHYYSSLVRSHPDFQLAAEPDSMDFLMHSAEDLQAEARGVSSVRDEEDETMDDAVPTKEVINKANLRPSERSTAHGTAAAGDAHETFTSTPSAPTHTTNATSAVLVRR</sequence>
<reference evidence="2 3" key="1">
    <citation type="journal article" date="2018" name="Mol. Biol. Evol.">
        <title>Broad Genomic Sampling Reveals a Smut Pathogenic Ancestry of the Fungal Clade Ustilaginomycotina.</title>
        <authorList>
            <person name="Kijpornyongpan T."/>
            <person name="Mondo S.J."/>
            <person name="Barry K."/>
            <person name="Sandor L."/>
            <person name="Lee J."/>
            <person name="Lipzen A."/>
            <person name="Pangilinan J."/>
            <person name="LaButti K."/>
            <person name="Hainaut M."/>
            <person name="Henrissat B."/>
            <person name="Grigoriev I.V."/>
            <person name="Spatafora J.W."/>
            <person name="Aime M.C."/>
        </authorList>
    </citation>
    <scope>NUCLEOTIDE SEQUENCE [LARGE SCALE GENOMIC DNA]</scope>
    <source>
        <strain evidence="2 3">MCA 4658</strain>
    </source>
</reference>
<feature type="compositionally biased region" description="Polar residues" evidence="1">
    <location>
        <begin position="33"/>
        <end position="42"/>
    </location>
</feature>
<feature type="region of interest" description="Disordered" evidence="1">
    <location>
        <begin position="411"/>
        <end position="452"/>
    </location>
</feature>
<name>A0A316VTL1_9BASI</name>
<protein>
    <submittedName>
        <fullName evidence="2">Cyclin-domain-containing protein</fullName>
    </submittedName>
</protein>
<feature type="compositionally biased region" description="Low complexity" evidence="1">
    <location>
        <begin position="1"/>
        <end position="26"/>
    </location>
</feature>
<dbReference type="STRING" id="1522189.A0A316VTL1"/>
<dbReference type="RefSeq" id="XP_025368087.1">
    <property type="nucleotide sequence ID" value="XM_025510872.1"/>
</dbReference>
<keyword evidence="3" id="KW-1185">Reference proteome</keyword>
<dbReference type="InterPro" id="IPR013922">
    <property type="entry name" value="Cyclin_PHO80-like"/>
</dbReference>
<accession>A0A316VTL1</accession>
<feature type="compositionally biased region" description="Polar residues" evidence="1">
    <location>
        <begin position="156"/>
        <end position="168"/>
    </location>
</feature>
<dbReference type="OrthoDB" id="337735at2759"/>
<organism evidence="2 3">
    <name type="scientific">Ceraceosorus guamensis</name>
    <dbReference type="NCBI Taxonomy" id="1522189"/>
    <lineage>
        <taxon>Eukaryota</taxon>
        <taxon>Fungi</taxon>
        <taxon>Dikarya</taxon>
        <taxon>Basidiomycota</taxon>
        <taxon>Ustilaginomycotina</taxon>
        <taxon>Exobasidiomycetes</taxon>
        <taxon>Ceraceosorales</taxon>
        <taxon>Ceraceosoraceae</taxon>
        <taxon>Ceraceosorus</taxon>
    </lineage>
</organism>
<feature type="region of interest" description="Disordered" evidence="1">
    <location>
        <begin position="1"/>
        <end position="53"/>
    </location>
</feature>
<dbReference type="PANTHER" id="PTHR15615">
    <property type="match status" value="1"/>
</dbReference>
<dbReference type="CDD" id="cd20558">
    <property type="entry name" value="CYCLIN_ScPCL7-like"/>
    <property type="match status" value="1"/>
</dbReference>
<dbReference type="Proteomes" id="UP000245783">
    <property type="component" value="Unassembled WGS sequence"/>
</dbReference>